<comment type="caution">
    <text evidence="1">The sequence shown here is derived from an EMBL/GenBank/DDBJ whole genome shotgun (WGS) entry which is preliminary data.</text>
</comment>
<evidence type="ECO:0000313" key="2">
    <source>
        <dbReference type="Proteomes" id="UP001168883"/>
    </source>
</evidence>
<name>A0ABT8VC58_9BACL</name>
<sequence>MSNYPVDVSHFHDTLLRLKGIVSVESSVENLEPVDGEMLSLSEYAHLPHGTLRRTNGGLENEVFLQFEFEIERSEEGLVALEFIAWFVRDQARGGNTIQLRPFALPPETPYGRQLGTTLKFHIDLFVDDVVDTLEPAFARIREMNASLNLAIRLYQIPVKPSAI</sequence>
<protein>
    <submittedName>
        <fullName evidence="1">Uncharacterized protein</fullName>
    </submittedName>
</protein>
<proteinExistence type="predicted"/>
<dbReference type="EMBL" id="JAUMKJ010000018">
    <property type="protein sequence ID" value="MDO3678577.1"/>
    <property type="molecule type" value="Genomic_DNA"/>
</dbReference>
<dbReference type="Proteomes" id="UP001168883">
    <property type="component" value="Unassembled WGS sequence"/>
</dbReference>
<keyword evidence="2" id="KW-1185">Reference proteome</keyword>
<reference evidence="1" key="1">
    <citation type="submission" date="2023-07" db="EMBL/GenBank/DDBJ databases">
        <authorList>
            <person name="Aktuganov G."/>
            <person name="Boyko T."/>
            <person name="Delegan Y."/>
            <person name="Galimzianova N."/>
            <person name="Gilvanova E."/>
            <person name="Korobov V."/>
            <person name="Kuzmina L."/>
            <person name="Melentiev A."/>
            <person name="Milman P."/>
            <person name="Ryabova A."/>
            <person name="Stupak E."/>
            <person name="Yasakov T."/>
            <person name="Zharikova N."/>
            <person name="Zhurenko E."/>
        </authorList>
    </citation>
    <scope>NUCLEOTIDE SEQUENCE</scope>
    <source>
        <strain evidence="1">IB-739</strain>
    </source>
</reference>
<organism evidence="1 2">
    <name type="scientific">Paenibacillus ehimensis</name>
    <dbReference type="NCBI Taxonomy" id="79264"/>
    <lineage>
        <taxon>Bacteria</taxon>
        <taxon>Bacillati</taxon>
        <taxon>Bacillota</taxon>
        <taxon>Bacilli</taxon>
        <taxon>Bacillales</taxon>
        <taxon>Paenibacillaceae</taxon>
        <taxon>Paenibacillus</taxon>
    </lineage>
</organism>
<gene>
    <name evidence="1" type="ORF">Q3C12_16305</name>
</gene>
<evidence type="ECO:0000313" key="1">
    <source>
        <dbReference type="EMBL" id="MDO3678577.1"/>
    </source>
</evidence>
<dbReference type="RefSeq" id="WP_025848648.1">
    <property type="nucleotide sequence ID" value="NZ_JARLKN010000008.1"/>
</dbReference>
<accession>A0ABT8VC58</accession>